<gene>
    <name evidence="5" type="ORF">NVI5450_3726</name>
</gene>
<dbReference type="RefSeq" id="WP_045110603.1">
    <property type="nucleotide sequence ID" value="NZ_CAWRBC010000118.1"/>
</dbReference>
<dbReference type="Pfam" id="PF22725">
    <property type="entry name" value="GFO_IDH_MocA_C3"/>
    <property type="match status" value="1"/>
</dbReference>
<evidence type="ECO:0000256" key="2">
    <source>
        <dbReference type="ARBA" id="ARBA00023002"/>
    </source>
</evidence>
<dbReference type="Pfam" id="PF01408">
    <property type="entry name" value="GFO_IDH_MocA"/>
    <property type="match status" value="1"/>
</dbReference>
<dbReference type="InterPro" id="IPR055170">
    <property type="entry name" value="GFO_IDH_MocA-like_dom"/>
</dbReference>
<dbReference type="SUPFAM" id="SSF55347">
    <property type="entry name" value="Glyceraldehyde-3-phosphate dehydrogenase-like, C-terminal domain"/>
    <property type="match status" value="1"/>
</dbReference>
<evidence type="ECO:0000259" key="3">
    <source>
        <dbReference type="Pfam" id="PF01408"/>
    </source>
</evidence>
<evidence type="ECO:0000259" key="4">
    <source>
        <dbReference type="Pfam" id="PF22725"/>
    </source>
</evidence>
<evidence type="ECO:0000313" key="5">
    <source>
        <dbReference type="EMBL" id="SGZ11676.1"/>
    </source>
</evidence>
<reference evidence="5 6" key="1">
    <citation type="submission" date="2016-11" db="EMBL/GenBank/DDBJ databases">
        <authorList>
            <person name="Jaros S."/>
            <person name="Januszkiewicz K."/>
            <person name="Wedrychowicz H."/>
        </authorList>
    </citation>
    <scope>NUCLEOTIDE SEQUENCE [LARGE SCALE GENOMIC DNA]</scope>
    <source>
        <strain evidence="5">NVI 5450</strain>
    </source>
</reference>
<feature type="domain" description="Gfo/Idh/MocA-like oxidoreductase N-terminal" evidence="3">
    <location>
        <begin position="11"/>
        <end position="131"/>
    </location>
</feature>
<evidence type="ECO:0000256" key="1">
    <source>
        <dbReference type="ARBA" id="ARBA00022729"/>
    </source>
</evidence>
<organism evidence="5 6">
    <name type="scientific">Moritella viscosa</name>
    <dbReference type="NCBI Taxonomy" id="80854"/>
    <lineage>
        <taxon>Bacteria</taxon>
        <taxon>Pseudomonadati</taxon>
        <taxon>Pseudomonadota</taxon>
        <taxon>Gammaproteobacteria</taxon>
        <taxon>Alteromonadales</taxon>
        <taxon>Moritellaceae</taxon>
        <taxon>Moritella</taxon>
    </lineage>
</organism>
<dbReference type="GO" id="GO:0016491">
    <property type="term" value="F:oxidoreductase activity"/>
    <property type="evidence" value="ECO:0007669"/>
    <property type="project" value="UniProtKB-KW"/>
</dbReference>
<dbReference type="OrthoDB" id="9781031at2"/>
<evidence type="ECO:0000313" key="6">
    <source>
        <dbReference type="Proteomes" id="UP000183794"/>
    </source>
</evidence>
<dbReference type="PANTHER" id="PTHR43818">
    <property type="entry name" value="BCDNA.GH03377"/>
    <property type="match status" value="1"/>
</dbReference>
<dbReference type="Proteomes" id="UP000183794">
    <property type="component" value="Unassembled WGS sequence"/>
</dbReference>
<dbReference type="PATRIC" id="fig|80854.5.peg.2582"/>
<dbReference type="PANTHER" id="PTHR43818:SF11">
    <property type="entry name" value="BCDNA.GH03377"/>
    <property type="match status" value="1"/>
</dbReference>
<accession>A0A090IH85</accession>
<dbReference type="Gene3D" id="3.30.360.10">
    <property type="entry name" value="Dihydrodipicolinate Reductase, domain 2"/>
    <property type="match status" value="1"/>
</dbReference>
<dbReference type="InterPro" id="IPR000683">
    <property type="entry name" value="Gfo/Idh/MocA-like_OxRdtase_N"/>
</dbReference>
<dbReference type="InterPro" id="IPR050463">
    <property type="entry name" value="Gfo/Idh/MocA_oxidrdct_glycsds"/>
</dbReference>
<protein>
    <submittedName>
        <fullName evidence="5">Oxidoreductase, Gfo/Idh/MocA family, putative</fullName>
    </submittedName>
</protein>
<proteinExistence type="predicted"/>
<sequence>MQSKNEIILPIRWGIIGCGNVTELKSGPAYQKVDGFKLSAVMRRNFDLAEDYAVRHKVEAYSSNPADIINNNNIDAVYIATPPDSHKFYALQVAQAGKPCCIEKPLAPSYVDSLEIYNAFNDKNIPLFVAYYRRSLPRFNKVKALLEAGAIGQVRTINAFLNKPANALDLSGEFNWRTDKDVAVGGYFDDLASHGLDLFAYLLGEFDIVKGLGTNQQGLYSSLDAVSACWQYKSGVTGVGSWNFGGCTREDRVVISGSKGEIRFSVFDEAAVILQTLTQRQEFIIENPENIQLYHVQNMREHLVNHIDHPSSGKTALHTSWVMEQILGDK</sequence>
<dbReference type="HOGENOM" id="CLU_023194_1_3_6"/>
<feature type="domain" description="GFO/IDH/MocA-like oxidoreductase" evidence="4">
    <location>
        <begin position="139"/>
        <end position="263"/>
    </location>
</feature>
<name>A0A090IH85_9GAMM</name>
<dbReference type="AlphaFoldDB" id="A0A090IH85"/>
<dbReference type="InterPro" id="IPR036291">
    <property type="entry name" value="NAD(P)-bd_dom_sf"/>
</dbReference>
<keyword evidence="2" id="KW-0560">Oxidoreductase</keyword>
<dbReference type="GO" id="GO:0000166">
    <property type="term" value="F:nucleotide binding"/>
    <property type="evidence" value="ECO:0007669"/>
    <property type="project" value="InterPro"/>
</dbReference>
<keyword evidence="1" id="KW-0732">Signal</keyword>
<dbReference type="Gene3D" id="3.40.50.720">
    <property type="entry name" value="NAD(P)-binding Rossmann-like Domain"/>
    <property type="match status" value="1"/>
</dbReference>
<dbReference type="STRING" id="80854.MVIS_2425"/>
<dbReference type="KEGG" id="mvs:MVIS_2425"/>
<dbReference type="EMBL" id="FPLD01000102">
    <property type="protein sequence ID" value="SGZ11676.1"/>
    <property type="molecule type" value="Genomic_DNA"/>
</dbReference>
<dbReference type="SUPFAM" id="SSF51735">
    <property type="entry name" value="NAD(P)-binding Rossmann-fold domains"/>
    <property type="match status" value="1"/>
</dbReference>